<dbReference type="Pfam" id="PF01693">
    <property type="entry name" value="Cauli_VI"/>
    <property type="match status" value="1"/>
</dbReference>
<dbReference type="OrthoDB" id="407198at2759"/>
<evidence type="ECO:0000313" key="10">
    <source>
        <dbReference type="EMBL" id="KPM02707.1"/>
    </source>
</evidence>
<dbReference type="EnsemblMetazoa" id="SSS_4527s_mrna">
    <property type="protein sequence ID" value="KAF7494276.1"/>
    <property type="gene ID" value="SSS_4527"/>
</dbReference>
<keyword evidence="7" id="KW-0378">Hydrolase</keyword>
<dbReference type="InterPro" id="IPR011320">
    <property type="entry name" value="RNase_H1_N"/>
</dbReference>
<dbReference type="CDD" id="cd09280">
    <property type="entry name" value="RNase_HI_eukaryote_like"/>
    <property type="match status" value="1"/>
</dbReference>
<protein>
    <recommendedName>
        <fullName evidence="3">ribonuclease H</fullName>
        <ecNumber evidence="3">3.1.26.4</ecNumber>
    </recommendedName>
</protein>
<reference evidence="10 13" key="1">
    <citation type="journal article" date="2015" name="Parasit. Vectors">
        <title>Draft genome of the scabies mite.</title>
        <authorList>
            <person name="Rider S.D.Jr."/>
            <person name="Morgan M.S."/>
            <person name="Arlian L.G."/>
        </authorList>
    </citation>
    <scope>NUCLEOTIDE SEQUENCE [LARGE SCALE GENOMIC DNA]</scope>
    <source>
        <strain evidence="10">Arlian Lab</strain>
    </source>
</reference>
<sequence length="276" mass="31521">MSYNLIFDHKLPAILRQIRSIKKFRQPKFYAVAVGRRVGIYRSWPSSKVQIQNISNAKYKIFDTHKEALEYLETTPKETPITSEDVKIASDTKSKRNKYQTVYIDGSCWRNGSPNACAGLGIYWPGSPEKNQSLTIDGKQTSIRAEIWAAIMAIRQARSLGYHYLYIYSDSHFVIQCATVWIEKWKRSNWITTAGHEVKNRYDMMALDEAVKSIQKIIWRPVVAHSGVFGNEEADRLAKAAIAETLSKRSTSSESQSFDPLINDGLEKCDEIDKTQ</sequence>
<evidence type="ECO:0000256" key="4">
    <source>
        <dbReference type="ARBA" id="ARBA00022722"/>
    </source>
</evidence>
<gene>
    <name evidence="10" type="ORF">QR98_0011250</name>
    <name evidence="9" type="ORF">SSS_4527</name>
</gene>
<dbReference type="EMBL" id="WVUK01000053">
    <property type="protein sequence ID" value="KAF7494276.1"/>
    <property type="molecule type" value="Genomic_DNA"/>
</dbReference>
<keyword evidence="4" id="KW-0540">Nuclease</keyword>
<dbReference type="VEuPathDB" id="VectorBase:SSCA008735"/>
<dbReference type="AlphaFoldDB" id="A0A131ZVL9"/>
<evidence type="ECO:0000256" key="7">
    <source>
        <dbReference type="ARBA" id="ARBA00022801"/>
    </source>
</evidence>
<evidence type="ECO:0000313" key="11">
    <source>
        <dbReference type="EnsemblMetazoa" id="KAF7494276.1"/>
    </source>
</evidence>
<keyword evidence="6" id="KW-0255">Endonuclease</keyword>
<dbReference type="PANTHER" id="PTHR10642:SF26">
    <property type="entry name" value="RIBONUCLEASE H1"/>
    <property type="match status" value="1"/>
</dbReference>
<evidence type="ECO:0000313" key="12">
    <source>
        <dbReference type="Proteomes" id="UP000070412"/>
    </source>
</evidence>
<comment type="similarity">
    <text evidence="2">Belongs to the RNase H family.</text>
</comment>
<dbReference type="PROSITE" id="PS50879">
    <property type="entry name" value="RNASE_H_1"/>
    <property type="match status" value="1"/>
</dbReference>
<dbReference type="PANTHER" id="PTHR10642">
    <property type="entry name" value="RIBONUCLEASE H1"/>
    <property type="match status" value="1"/>
</dbReference>
<organism evidence="10 13">
    <name type="scientific">Sarcoptes scabiei</name>
    <name type="common">Itch mite</name>
    <name type="synonym">Acarus scabiei</name>
    <dbReference type="NCBI Taxonomy" id="52283"/>
    <lineage>
        <taxon>Eukaryota</taxon>
        <taxon>Metazoa</taxon>
        <taxon>Ecdysozoa</taxon>
        <taxon>Arthropoda</taxon>
        <taxon>Chelicerata</taxon>
        <taxon>Arachnida</taxon>
        <taxon>Acari</taxon>
        <taxon>Acariformes</taxon>
        <taxon>Sarcoptiformes</taxon>
        <taxon>Astigmata</taxon>
        <taxon>Psoroptidia</taxon>
        <taxon>Sarcoptoidea</taxon>
        <taxon>Sarcoptidae</taxon>
        <taxon>Sarcoptinae</taxon>
        <taxon>Sarcoptes</taxon>
    </lineage>
</organism>
<accession>A0A131ZVL9</accession>
<dbReference type="SUPFAM" id="SSF55658">
    <property type="entry name" value="L9 N-domain-like"/>
    <property type="match status" value="1"/>
</dbReference>
<reference evidence="9" key="3">
    <citation type="submission" date="2020-01" db="EMBL/GenBank/DDBJ databases">
        <authorList>
            <person name="Korhonen P.K.K."/>
            <person name="Guangxu M.G."/>
            <person name="Wang T.W."/>
            <person name="Stroehlein A.J.S."/>
            <person name="Young N.D."/>
            <person name="Ang C.-S.A."/>
            <person name="Fernando D.W.F."/>
            <person name="Lu H.L."/>
            <person name="Taylor S.T."/>
            <person name="Ehtesham M.E.M."/>
            <person name="Najaraj S.H.N."/>
            <person name="Harsha G.H.G."/>
            <person name="Madugundu A.M."/>
            <person name="Renuse S.R."/>
            <person name="Holt D.H."/>
            <person name="Pandey A.P."/>
            <person name="Papenfuss A.P."/>
            <person name="Gasser R.B.G."/>
            <person name="Fischer K.F."/>
        </authorList>
    </citation>
    <scope>NUCLEOTIDE SEQUENCE</scope>
    <source>
        <strain evidence="9">SSS_KF_BRIS2020</strain>
    </source>
</reference>
<evidence type="ECO:0000259" key="8">
    <source>
        <dbReference type="PROSITE" id="PS50879"/>
    </source>
</evidence>
<dbReference type="InterPro" id="IPR036397">
    <property type="entry name" value="RNaseH_sf"/>
</dbReference>
<dbReference type="InterPro" id="IPR050092">
    <property type="entry name" value="RNase_H"/>
</dbReference>
<dbReference type="Gene3D" id="3.30.420.10">
    <property type="entry name" value="Ribonuclease H-like superfamily/Ribonuclease H"/>
    <property type="match status" value="1"/>
</dbReference>
<dbReference type="GO" id="GO:0046872">
    <property type="term" value="F:metal ion binding"/>
    <property type="evidence" value="ECO:0007669"/>
    <property type="project" value="UniProtKB-KW"/>
</dbReference>
<comment type="catalytic activity">
    <reaction evidence="1">
        <text>Endonucleolytic cleavage to 5'-phosphomonoester.</text>
        <dbReference type="EC" id="3.1.26.4"/>
    </reaction>
</comment>
<dbReference type="Proteomes" id="UP000616769">
    <property type="component" value="Unassembled WGS sequence"/>
</dbReference>
<dbReference type="Gene3D" id="3.40.970.10">
    <property type="entry name" value="Ribonuclease H1, N-terminal domain"/>
    <property type="match status" value="1"/>
</dbReference>
<proteinExistence type="inferred from homology"/>
<keyword evidence="5" id="KW-0479">Metal-binding</keyword>
<reference evidence="11" key="4">
    <citation type="submission" date="2022-06" db="UniProtKB">
        <authorList>
            <consortium name="EnsemblMetazoa"/>
        </authorList>
    </citation>
    <scope>IDENTIFICATION</scope>
</reference>
<dbReference type="EC" id="3.1.26.4" evidence="3"/>
<dbReference type="SUPFAM" id="SSF53098">
    <property type="entry name" value="Ribonuclease H-like"/>
    <property type="match status" value="1"/>
</dbReference>
<dbReference type="InterPro" id="IPR009027">
    <property type="entry name" value="Ribosomal_bL9/RNase_H1_N"/>
</dbReference>
<keyword evidence="12" id="KW-1185">Reference proteome</keyword>
<evidence type="ECO:0000313" key="13">
    <source>
        <dbReference type="Proteomes" id="UP000616769"/>
    </source>
</evidence>
<dbReference type="GO" id="GO:0043137">
    <property type="term" value="P:DNA replication, removal of RNA primer"/>
    <property type="evidence" value="ECO:0007669"/>
    <property type="project" value="TreeGrafter"/>
</dbReference>
<reference evidence="12" key="2">
    <citation type="journal article" date="2020" name="PLoS Negl. Trop. Dis.">
        <title>High-quality nuclear genome for Sarcoptes scabiei-A critical resource for a neglected parasite.</title>
        <authorList>
            <person name="Korhonen P.K."/>
            <person name="Gasser R.B."/>
            <person name="Ma G."/>
            <person name="Wang T."/>
            <person name="Stroehlein A.J."/>
            <person name="Young N.D."/>
            <person name="Ang C.S."/>
            <person name="Fernando D.D."/>
            <person name="Lu H.C."/>
            <person name="Taylor S."/>
            <person name="Reynolds S.L."/>
            <person name="Mofiz E."/>
            <person name="Najaraj S.H."/>
            <person name="Gowda H."/>
            <person name="Madugundu A."/>
            <person name="Renuse S."/>
            <person name="Holt D."/>
            <person name="Pandey A."/>
            <person name="Papenfuss A.T."/>
            <person name="Fischer K."/>
        </authorList>
    </citation>
    <scope>NUCLEOTIDE SEQUENCE [LARGE SCALE GENOMIC DNA]</scope>
</reference>
<evidence type="ECO:0000313" key="9">
    <source>
        <dbReference type="EMBL" id="KAF7494276.1"/>
    </source>
</evidence>
<name>A0A131ZVL9_SARSC</name>
<dbReference type="GO" id="GO:0003676">
    <property type="term" value="F:nucleic acid binding"/>
    <property type="evidence" value="ECO:0007669"/>
    <property type="project" value="InterPro"/>
</dbReference>
<evidence type="ECO:0000256" key="3">
    <source>
        <dbReference type="ARBA" id="ARBA00012180"/>
    </source>
</evidence>
<evidence type="ECO:0000256" key="2">
    <source>
        <dbReference type="ARBA" id="ARBA00005300"/>
    </source>
</evidence>
<dbReference type="InterPro" id="IPR012337">
    <property type="entry name" value="RNaseH-like_sf"/>
</dbReference>
<feature type="domain" description="RNase H type-1" evidence="8">
    <location>
        <begin position="96"/>
        <end position="243"/>
    </location>
</feature>
<evidence type="ECO:0000256" key="6">
    <source>
        <dbReference type="ARBA" id="ARBA00022759"/>
    </source>
</evidence>
<dbReference type="Proteomes" id="UP000070412">
    <property type="component" value="Unassembled WGS sequence"/>
</dbReference>
<dbReference type="EMBL" id="JXLN01002641">
    <property type="protein sequence ID" value="KPM02707.1"/>
    <property type="molecule type" value="Genomic_DNA"/>
</dbReference>
<dbReference type="GO" id="GO:0004523">
    <property type="term" value="F:RNA-DNA hybrid ribonuclease activity"/>
    <property type="evidence" value="ECO:0007669"/>
    <property type="project" value="UniProtKB-EC"/>
</dbReference>
<evidence type="ECO:0000256" key="1">
    <source>
        <dbReference type="ARBA" id="ARBA00000077"/>
    </source>
</evidence>
<evidence type="ECO:0000256" key="5">
    <source>
        <dbReference type="ARBA" id="ARBA00022723"/>
    </source>
</evidence>
<dbReference type="InterPro" id="IPR037056">
    <property type="entry name" value="RNase_H1_N_sf"/>
</dbReference>
<dbReference type="Pfam" id="PF00075">
    <property type="entry name" value="RNase_H"/>
    <property type="match status" value="1"/>
</dbReference>
<dbReference type="InterPro" id="IPR002156">
    <property type="entry name" value="RNaseH_domain"/>
</dbReference>